<keyword evidence="5" id="KW-0732">Signal</keyword>
<dbReference type="Gene3D" id="2.130.10.10">
    <property type="entry name" value="YVTN repeat-like/Quinoprotein amine dehydrogenase"/>
    <property type="match status" value="1"/>
</dbReference>
<dbReference type="Proteomes" id="UP000189674">
    <property type="component" value="Chromosome"/>
</dbReference>
<accession>A0A1U9NRS5</accession>
<dbReference type="KEGG" id="alus:STSP2_03516"/>
<evidence type="ECO:0000256" key="5">
    <source>
        <dbReference type="SAM" id="SignalP"/>
    </source>
</evidence>
<dbReference type="InterPro" id="IPR051200">
    <property type="entry name" value="Host-pathogen_enzymatic-act"/>
</dbReference>
<proteinExistence type="predicted"/>
<protein>
    <submittedName>
        <fullName evidence="7">PQQ-dependent catabolism-associated beta-propeller protein</fullName>
    </submittedName>
</protein>
<keyword evidence="3 4" id="KW-0408">Iron</keyword>
<evidence type="ECO:0000313" key="7">
    <source>
        <dbReference type="EMBL" id="AQT70310.1"/>
    </source>
</evidence>
<reference evidence="8" key="1">
    <citation type="submission" date="2017-02" db="EMBL/GenBank/DDBJ databases">
        <title>Comparative genomics and description of representatives of a novel lineage of planctomycetes thriving in anoxic sediments.</title>
        <authorList>
            <person name="Spring S."/>
            <person name="Bunk B."/>
            <person name="Sproer C."/>
        </authorList>
    </citation>
    <scope>NUCLEOTIDE SEQUENCE [LARGE SCALE GENOMIC DNA]</scope>
    <source>
        <strain evidence="8">ST-NAGAB-D1</strain>
    </source>
</reference>
<dbReference type="STRING" id="1936003.STSP2_03516"/>
<evidence type="ECO:0000256" key="2">
    <source>
        <dbReference type="ARBA" id="ARBA00022723"/>
    </source>
</evidence>
<dbReference type="GO" id="GO:0046872">
    <property type="term" value="F:metal ion binding"/>
    <property type="evidence" value="ECO:0007669"/>
    <property type="project" value="UniProtKB-KW"/>
</dbReference>
<dbReference type="Pfam" id="PF00034">
    <property type="entry name" value="Cytochrom_C"/>
    <property type="match status" value="1"/>
</dbReference>
<gene>
    <name evidence="7" type="ORF">STSP2_03516</name>
</gene>
<dbReference type="RefSeq" id="WP_169853312.1">
    <property type="nucleotide sequence ID" value="NZ_CP019791.1"/>
</dbReference>
<dbReference type="InterPro" id="IPR015943">
    <property type="entry name" value="WD40/YVTN_repeat-like_dom_sf"/>
</dbReference>
<keyword evidence="1 4" id="KW-0349">Heme</keyword>
<feature type="chain" id="PRO_5012888763" evidence="5">
    <location>
        <begin position="20"/>
        <end position="601"/>
    </location>
</feature>
<organism evidence="7 8">
    <name type="scientific">Anaerohalosphaera lusitana</name>
    <dbReference type="NCBI Taxonomy" id="1936003"/>
    <lineage>
        <taxon>Bacteria</taxon>
        <taxon>Pseudomonadati</taxon>
        <taxon>Planctomycetota</taxon>
        <taxon>Phycisphaerae</taxon>
        <taxon>Sedimentisphaerales</taxon>
        <taxon>Anaerohalosphaeraceae</taxon>
        <taxon>Anaerohalosphaera</taxon>
    </lineage>
</organism>
<evidence type="ECO:0000256" key="4">
    <source>
        <dbReference type="PROSITE-ProRule" id="PRU00433"/>
    </source>
</evidence>
<dbReference type="GO" id="GO:0009055">
    <property type="term" value="F:electron transfer activity"/>
    <property type="evidence" value="ECO:0007669"/>
    <property type="project" value="InterPro"/>
</dbReference>
<evidence type="ECO:0000256" key="1">
    <source>
        <dbReference type="ARBA" id="ARBA00022617"/>
    </source>
</evidence>
<dbReference type="InterPro" id="IPR036909">
    <property type="entry name" value="Cyt_c-like_dom_sf"/>
</dbReference>
<evidence type="ECO:0000259" key="6">
    <source>
        <dbReference type="PROSITE" id="PS51007"/>
    </source>
</evidence>
<dbReference type="NCBIfam" id="TIGR02276">
    <property type="entry name" value="beta_rpt_yvtn"/>
    <property type="match status" value="1"/>
</dbReference>
<dbReference type="AlphaFoldDB" id="A0A1U9NRS5"/>
<keyword evidence="8" id="KW-1185">Reference proteome</keyword>
<sequence length="601" mass="63798" precursor="true">MRSIFVIVLVFAAAVSGSAAEYSAPSDVVDGPGGKIYVNESAAGRIAVIGAELLEVERQIDIGSECGGFAVSADGKYLYAAVGGVDGKLLKIDAGSGEIVGSVRVGHTPGAVEVSADGGTVFVCNRFSDDVSVIDAGRMKERARVVVAREPVAVAVSRDGKYLFVANLLPAGAADEEHVAACVSVVDVKRGLVCENIALPNGSVDLHGMCLSPDGEFVYVTHVLARFQLPTTQLQRGWMNTNAVSVIDVDERELVNTVLLDDVAAGAANPWGVDCSDDGKFLCVSHAGTGEVSVIYRQAMHERLSRAERGMKVTEVTSSADAVKNDMSFLRGIRRRIKLKGVGPRGVAVGGGKVFAAEYFSDSVAVVGLADGAAASVSLGEAGEMSLVRKGEMYFNDARLCFQGWQSCASCHPGEARTDALNWDLLNDGIGNPKNTKSLLASHETGAAMITGVRASAEVAVRAGIRHIQFAEVDEEKARAIDAYLKSLRPVASPRLVDGELSESAVRGKNIFETAGCGHCHSGEYFTDMKKHDVWTGEESVGELETPTLVELWRTAPYLFDGRAAELAEVFTEHNEGDRHGRTSGLSEQEVRDLVEYVLSL</sequence>
<dbReference type="InterPro" id="IPR011964">
    <property type="entry name" value="YVTN_b-propeller_repeat"/>
</dbReference>
<dbReference type="Gene3D" id="1.10.760.10">
    <property type="entry name" value="Cytochrome c-like domain"/>
    <property type="match status" value="2"/>
</dbReference>
<dbReference type="EMBL" id="CP019791">
    <property type="protein sequence ID" value="AQT70310.1"/>
    <property type="molecule type" value="Genomic_DNA"/>
</dbReference>
<feature type="domain" description="Cytochrome c" evidence="6">
    <location>
        <begin position="503"/>
        <end position="601"/>
    </location>
</feature>
<dbReference type="SUPFAM" id="SSF50974">
    <property type="entry name" value="Nitrous oxide reductase, N-terminal domain"/>
    <property type="match status" value="1"/>
</dbReference>
<keyword evidence="2 4" id="KW-0479">Metal-binding</keyword>
<dbReference type="InterPro" id="IPR009056">
    <property type="entry name" value="Cyt_c-like_dom"/>
</dbReference>
<name>A0A1U9NRS5_9BACT</name>
<feature type="domain" description="Cytochrome c" evidence="6">
    <location>
        <begin position="386"/>
        <end position="489"/>
    </location>
</feature>
<evidence type="ECO:0000256" key="3">
    <source>
        <dbReference type="ARBA" id="ARBA00023004"/>
    </source>
</evidence>
<dbReference type="PANTHER" id="PTHR47197:SF3">
    <property type="entry name" value="DIHYDRO-HEME D1 DEHYDROGENASE"/>
    <property type="match status" value="1"/>
</dbReference>
<dbReference type="PANTHER" id="PTHR47197">
    <property type="entry name" value="PROTEIN NIRF"/>
    <property type="match status" value="1"/>
</dbReference>
<evidence type="ECO:0000313" key="8">
    <source>
        <dbReference type="Proteomes" id="UP000189674"/>
    </source>
</evidence>
<feature type="signal peptide" evidence="5">
    <location>
        <begin position="1"/>
        <end position="19"/>
    </location>
</feature>
<dbReference type="GO" id="GO:0020037">
    <property type="term" value="F:heme binding"/>
    <property type="evidence" value="ECO:0007669"/>
    <property type="project" value="InterPro"/>
</dbReference>
<dbReference type="InterPro" id="IPR011045">
    <property type="entry name" value="N2O_reductase_N"/>
</dbReference>
<dbReference type="SUPFAM" id="SSF46626">
    <property type="entry name" value="Cytochrome c"/>
    <property type="match status" value="2"/>
</dbReference>
<dbReference type="PROSITE" id="PS51007">
    <property type="entry name" value="CYTC"/>
    <property type="match status" value="2"/>
</dbReference>